<evidence type="ECO:0000313" key="2">
    <source>
        <dbReference type="EMBL" id="SMP10007.1"/>
    </source>
</evidence>
<name>A0ABY1NHN7_9FLAO</name>
<dbReference type="Proteomes" id="UP001157960">
    <property type="component" value="Unassembled WGS sequence"/>
</dbReference>
<dbReference type="PROSITE" id="PS51087">
    <property type="entry name" value="APAG"/>
    <property type="match status" value="1"/>
</dbReference>
<dbReference type="PANTHER" id="PTHR14289:SF16">
    <property type="entry name" value="POLYMERASE DELTA-INTERACTING PROTEIN 2"/>
    <property type="match status" value="1"/>
</dbReference>
<dbReference type="Pfam" id="PF04379">
    <property type="entry name" value="DUF525"/>
    <property type="match status" value="1"/>
</dbReference>
<sequence>MFYENDKMMFSKMTSNIKVSVVPEYDSKNSYPSENRYVFKYNITIENDGSFPIKILKRKWLIFDVGFGYTEIIGDGVIGLTPEIPVNENFAYFSNVMLRSGVGNMSGKYLVRNMETQENFEIDIPKFNLLSEVLSN</sequence>
<dbReference type="InterPro" id="IPR036767">
    <property type="entry name" value="ApaG_sf"/>
</dbReference>
<reference evidence="2 3" key="1">
    <citation type="submission" date="2017-05" db="EMBL/GenBank/DDBJ databases">
        <authorList>
            <person name="Varghese N."/>
            <person name="Submissions S."/>
        </authorList>
    </citation>
    <scope>NUCLEOTIDE SEQUENCE [LARGE SCALE GENOMIC DNA]</scope>
    <source>
        <strain evidence="2 3">DSM 28214</strain>
    </source>
</reference>
<gene>
    <name evidence="2" type="ORF">SAMN06264346_102143</name>
</gene>
<dbReference type="SUPFAM" id="SSF110069">
    <property type="entry name" value="ApaG-like"/>
    <property type="match status" value="1"/>
</dbReference>
<dbReference type="EMBL" id="FXTZ01000002">
    <property type="protein sequence ID" value="SMP10007.1"/>
    <property type="molecule type" value="Genomic_DNA"/>
</dbReference>
<feature type="domain" description="ApaG" evidence="1">
    <location>
        <begin position="11"/>
        <end position="136"/>
    </location>
</feature>
<dbReference type="InterPro" id="IPR007474">
    <property type="entry name" value="ApaG_domain"/>
</dbReference>
<organism evidence="2 3">
    <name type="scientific">Chryseobacterium profundimaris</name>
    <dbReference type="NCBI Taxonomy" id="1387275"/>
    <lineage>
        <taxon>Bacteria</taxon>
        <taxon>Pseudomonadati</taxon>
        <taxon>Bacteroidota</taxon>
        <taxon>Flavobacteriia</taxon>
        <taxon>Flavobacteriales</taxon>
        <taxon>Weeksellaceae</taxon>
        <taxon>Chryseobacterium group</taxon>
        <taxon>Chryseobacterium</taxon>
    </lineage>
</organism>
<comment type="caution">
    <text evidence="2">The sequence shown here is derived from an EMBL/GenBank/DDBJ whole genome shotgun (WGS) entry which is preliminary data.</text>
</comment>
<protein>
    <submittedName>
        <fullName evidence="2">ApaG protein</fullName>
    </submittedName>
</protein>
<keyword evidence="3" id="KW-1185">Reference proteome</keyword>
<dbReference type="PANTHER" id="PTHR14289">
    <property type="entry name" value="F-BOX ONLY PROTEIN 3"/>
    <property type="match status" value="1"/>
</dbReference>
<evidence type="ECO:0000313" key="3">
    <source>
        <dbReference type="Proteomes" id="UP001157960"/>
    </source>
</evidence>
<dbReference type="NCBIfam" id="NF003967">
    <property type="entry name" value="PRK05461.1"/>
    <property type="match status" value="1"/>
</dbReference>
<accession>A0ABY1NHN7</accession>
<proteinExistence type="predicted"/>
<dbReference type="Gene3D" id="2.60.40.1470">
    <property type="entry name" value="ApaG domain"/>
    <property type="match status" value="1"/>
</dbReference>
<evidence type="ECO:0000259" key="1">
    <source>
        <dbReference type="PROSITE" id="PS51087"/>
    </source>
</evidence>